<sequence length="315" mass="35234">MTTMRKARIAYDGSAIVDGSMDVRELAPALIAFSEFIESANKVLGGESKIKVMLNQDSIKKGSFDITFLLDVGILEQAKLFMDMSKNTGLDDLMTILGYGSFLGGGVFSLIKGVKGRHIKDIQQSGDKASIILDNNEAIKTDGKTLKVFLDAECRLKIEHIIKPITTTGIDRFEIRDPSGEHNKAPIESVTSEEAYLYKSPGAEEMKDEQLSKPIQQEMFVKINSVNFTDGKWRFSDNTNPAFWAKMADEEFMSKVNHGEISFTSGDMIKIRYRLIQSIKKGQLSSEYIVDKVLDFIAAPRNIKLDFDYNPNDSQ</sequence>
<gene>
    <name evidence="1" type="ORF">SAMN02745190_00881</name>
</gene>
<dbReference type="Proteomes" id="UP000184404">
    <property type="component" value="Unassembled WGS sequence"/>
</dbReference>
<protein>
    <submittedName>
        <fullName evidence="1">Uncharacterized protein</fullName>
    </submittedName>
</protein>
<organism evidence="1 2">
    <name type="scientific">Schwartzia succinivorans DSM 10502</name>
    <dbReference type="NCBI Taxonomy" id="1123243"/>
    <lineage>
        <taxon>Bacteria</taxon>
        <taxon>Bacillati</taxon>
        <taxon>Bacillota</taxon>
        <taxon>Negativicutes</taxon>
        <taxon>Selenomonadales</taxon>
        <taxon>Selenomonadaceae</taxon>
        <taxon>Schwartzia</taxon>
    </lineage>
</organism>
<dbReference type="RefSeq" id="WP_072934962.1">
    <property type="nucleotide sequence ID" value="NZ_FQUG01000003.1"/>
</dbReference>
<accession>A0A1M4V542</accession>
<proteinExistence type="predicted"/>
<evidence type="ECO:0000313" key="1">
    <source>
        <dbReference type="EMBL" id="SHE63993.1"/>
    </source>
</evidence>
<dbReference type="EMBL" id="FQUG01000003">
    <property type="protein sequence ID" value="SHE63993.1"/>
    <property type="molecule type" value="Genomic_DNA"/>
</dbReference>
<keyword evidence="2" id="KW-1185">Reference proteome</keyword>
<evidence type="ECO:0000313" key="2">
    <source>
        <dbReference type="Proteomes" id="UP000184404"/>
    </source>
</evidence>
<dbReference type="AlphaFoldDB" id="A0A1M4V542"/>
<dbReference type="STRING" id="1123243.SAMN02745190_00881"/>
<name>A0A1M4V542_9FIRM</name>
<reference evidence="1 2" key="1">
    <citation type="submission" date="2016-11" db="EMBL/GenBank/DDBJ databases">
        <authorList>
            <person name="Jaros S."/>
            <person name="Januszkiewicz K."/>
            <person name="Wedrychowicz H."/>
        </authorList>
    </citation>
    <scope>NUCLEOTIDE SEQUENCE [LARGE SCALE GENOMIC DNA]</scope>
    <source>
        <strain evidence="1 2">DSM 10502</strain>
    </source>
</reference>
<dbReference type="OrthoDB" id="2289999at2"/>